<dbReference type="GO" id="GO:0004180">
    <property type="term" value="F:carboxypeptidase activity"/>
    <property type="evidence" value="ECO:0007669"/>
    <property type="project" value="UniProtKB-KW"/>
</dbReference>
<dbReference type="InterPro" id="IPR040921">
    <property type="entry name" value="Peptidase_S66C"/>
</dbReference>
<dbReference type="EMBL" id="MJMG01000002">
    <property type="protein sequence ID" value="OEY86878.1"/>
    <property type="molecule type" value="Genomic_DNA"/>
</dbReference>
<name>A0A1E7QK83_WOLPI</name>
<dbReference type="InterPro" id="IPR027461">
    <property type="entry name" value="Carboxypeptidase_A_C_sf"/>
</dbReference>
<feature type="active site" description="Charge relay system" evidence="6">
    <location>
        <position position="288"/>
    </location>
</feature>
<evidence type="ECO:0000259" key="7">
    <source>
        <dbReference type="Pfam" id="PF02016"/>
    </source>
</evidence>
<dbReference type="SUPFAM" id="SSF52317">
    <property type="entry name" value="Class I glutamine amidotransferase-like"/>
    <property type="match status" value="1"/>
</dbReference>
<evidence type="ECO:0000256" key="2">
    <source>
        <dbReference type="ARBA" id="ARBA00022645"/>
    </source>
</evidence>
<dbReference type="PANTHER" id="PTHR30237:SF2">
    <property type="entry name" value="MUREIN TETRAPEPTIDE CARBOXYPEPTIDASE"/>
    <property type="match status" value="1"/>
</dbReference>
<dbReference type="AlphaFoldDB" id="A0A1E7QK83"/>
<dbReference type="InterPro" id="IPR003507">
    <property type="entry name" value="S66_fam"/>
</dbReference>
<dbReference type="PANTHER" id="PTHR30237">
    <property type="entry name" value="MURAMOYLTETRAPEPTIDE CARBOXYPEPTIDASE"/>
    <property type="match status" value="1"/>
</dbReference>
<keyword evidence="5" id="KW-0720">Serine protease</keyword>
<dbReference type="Proteomes" id="UP000175679">
    <property type="component" value="Unassembled WGS sequence"/>
</dbReference>
<keyword evidence="4" id="KW-0378">Hydrolase</keyword>
<dbReference type="Pfam" id="PF17676">
    <property type="entry name" value="Peptidase_S66C"/>
    <property type="match status" value="1"/>
</dbReference>
<feature type="active site" description="Nucleophile" evidence="6">
    <location>
        <position position="124"/>
    </location>
</feature>
<evidence type="ECO:0000256" key="5">
    <source>
        <dbReference type="ARBA" id="ARBA00022825"/>
    </source>
</evidence>
<dbReference type="Pfam" id="PF02016">
    <property type="entry name" value="Peptidase_S66"/>
    <property type="match status" value="1"/>
</dbReference>
<comment type="similarity">
    <text evidence="1">Belongs to the peptidase S66 family.</text>
</comment>
<evidence type="ECO:0000256" key="4">
    <source>
        <dbReference type="ARBA" id="ARBA00022801"/>
    </source>
</evidence>
<dbReference type="Gene3D" id="3.50.30.60">
    <property type="entry name" value="LD-carboxypeptidase A C-terminal domain-like"/>
    <property type="match status" value="1"/>
</dbReference>
<evidence type="ECO:0000313" key="10">
    <source>
        <dbReference type="Proteomes" id="UP000175679"/>
    </source>
</evidence>
<dbReference type="OrthoDB" id="9807329at2"/>
<protein>
    <submittedName>
        <fullName evidence="9">LD-carboxypeptidase</fullName>
    </submittedName>
</protein>
<sequence length="323" mass="36617">MYPIVLFFLCVMWVDISALDKVDIIAPSSKGKKQNLILIKKYIEKLNLKAHISEKIYSNNNLFYSNSDKFRADDLINALIDDSRIIWCIRGGKGASRLIPYLEKLPDSQKKKIAQNKKIFIGYSDNTVLHLYLQMKFDWQTIHGTTLEQIVNEKVDQGSVDKLTALILGTQHSIKLNNLKLINNQLKSQSLKSKIIGGNMTLVENSIGTTWQVDAKSKILFLEDVGVYPYEMERSLDHMKQANILDKVDAVIFGDFTKSDNSALTEIVKKRFAQSVDFPVFTISGIGHGYVNDPLPLNCRTVIKVEKPEEGLFSMEINFHNSA</sequence>
<dbReference type="CDD" id="cd07025">
    <property type="entry name" value="Peptidase_S66"/>
    <property type="match status" value="1"/>
</dbReference>
<feature type="domain" description="LD-carboxypeptidase C-terminal" evidence="8">
    <location>
        <begin position="193"/>
        <end position="301"/>
    </location>
</feature>
<proteinExistence type="inferred from homology"/>
<evidence type="ECO:0000259" key="8">
    <source>
        <dbReference type="Pfam" id="PF17676"/>
    </source>
</evidence>
<feature type="active site" description="Charge relay system" evidence="6">
    <location>
        <position position="223"/>
    </location>
</feature>
<evidence type="ECO:0000313" key="9">
    <source>
        <dbReference type="EMBL" id="OEY86878.1"/>
    </source>
</evidence>
<accession>A0A1E7QK83</accession>
<dbReference type="InterPro" id="IPR029062">
    <property type="entry name" value="Class_I_gatase-like"/>
</dbReference>
<feature type="domain" description="LD-carboxypeptidase N-terminal" evidence="7">
    <location>
        <begin position="22"/>
        <end position="144"/>
    </location>
</feature>
<dbReference type="PIRSF" id="PIRSF028757">
    <property type="entry name" value="LD-carboxypeptidase"/>
    <property type="match status" value="1"/>
</dbReference>
<dbReference type="InterPro" id="IPR027478">
    <property type="entry name" value="LdcA_N"/>
</dbReference>
<dbReference type="InterPro" id="IPR040449">
    <property type="entry name" value="Peptidase_S66_N"/>
</dbReference>
<evidence type="ECO:0000256" key="6">
    <source>
        <dbReference type="PIRSR" id="PIRSR028757-1"/>
    </source>
</evidence>
<keyword evidence="10" id="KW-1185">Reference proteome</keyword>
<evidence type="ECO:0000256" key="3">
    <source>
        <dbReference type="ARBA" id="ARBA00022670"/>
    </source>
</evidence>
<dbReference type="GO" id="GO:0006508">
    <property type="term" value="P:proteolysis"/>
    <property type="evidence" value="ECO:0007669"/>
    <property type="project" value="UniProtKB-KW"/>
</dbReference>
<dbReference type="GO" id="GO:0008236">
    <property type="term" value="F:serine-type peptidase activity"/>
    <property type="evidence" value="ECO:0007669"/>
    <property type="project" value="UniProtKB-KW"/>
</dbReference>
<reference evidence="9 10" key="1">
    <citation type="submission" date="2016-09" db="EMBL/GenBank/DDBJ databases">
        <title>Genomic evidence for plant-parasitic nematodes as the earliest Wolbachia hosts.</title>
        <authorList>
            <person name="Brown A.M."/>
            <person name="Wasala S.K."/>
            <person name="Howe D.K."/>
            <person name="Peetz A.B."/>
            <person name="Zasada I.A."/>
            <person name="Denver D.R."/>
        </authorList>
    </citation>
    <scope>NUCLEOTIDE SEQUENCE [LARGE SCALE GENOMIC DNA]</scope>
    <source>
        <strain evidence="10">wPpe</strain>
    </source>
</reference>
<comment type="caution">
    <text evidence="9">The sequence shown here is derived from an EMBL/GenBank/DDBJ whole genome shotgun (WGS) entry which is preliminary data.</text>
</comment>
<gene>
    <name evidence="9" type="ORF">BIY23_04605</name>
</gene>
<organism evidence="9 10">
    <name type="scientific">Wolbachia pipientis</name>
    <dbReference type="NCBI Taxonomy" id="955"/>
    <lineage>
        <taxon>Bacteria</taxon>
        <taxon>Pseudomonadati</taxon>
        <taxon>Pseudomonadota</taxon>
        <taxon>Alphaproteobacteria</taxon>
        <taxon>Rickettsiales</taxon>
        <taxon>Anaplasmataceae</taxon>
        <taxon>Wolbachieae</taxon>
        <taxon>Wolbachia</taxon>
    </lineage>
</organism>
<dbReference type="RefSeq" id="WP_070064882.1">
    <property type="nucleotide sequence ID" value="NZ_MJMG01000002.1"/>
</dbReference>
<dbReference type="SUPFAM" id="SSF141986">
    <property type="entry name" value="LD-carboxypeptidase A C-terminal domain-like"/>
    <property type="match status" value="1"/>
</dbReference>
<keyword evidence="2 9" id="KW-0121">Carboxypeptidase</keyword>
<dbReference type="Gene3D" id="3.40.50.10740">
    <property type="entry name" value="Class I glutamine amidotransferase-like"/>
    <property type="match status" value="1"/>
</dbReference>
<keyword evidence="3" id="KW-0645">Protease</keyword>
<evidence type="ECO:0000256" key="1">
    <source>
        <dbReference type="ARBA" id="ARBA00010233"/>
    </source>
</evidence>